<evidence type="ECO:0008006" key="5">
    <source>
        <dbReference type="Google" id="ProtNLM"/>
    </source>
</evidence>
<keyword evidence="4" id="KW-1185">Reference proteome</keyword>
<proteinExistence type="predicted"/>
<gene>
    <name evidence="3" type="ORF">C6N40_04380</name>
</gene>
<comment type="caution">
    <text evidence="3">The sequence shown here is derived from an EMBL/GenBank/DDBJ whole genome shotgun (WGS) entry which is preliminary data.</text>
</comment>
<feature type="region of interest" description="Disordered" evidence="1">
    <location>
        <begin position="78"/>
        <end position="123"/>
    </location>
</feature>
<evidence type="ECO:0000256" key="2">
    <source>
        <dbReference type="SAM" id="SignalP"/>
    </source>
</evidence>
<dbReference type="OrthoDB" id="5966715at2"/>
<keyword evidence="2" id="KW-0732">Signal</keyword>
<organism evidence="3 4">
    <name type="scientific">Arenimonas caeni</name>
    <dbReference type="NCBI Taxonomy" id="2058085"/>
    <lineage>
        <taxon>Bacteria</taxon>
        <taxon>Pseudomonadati</taxon>
        <taxon>Pseudomonadota</taxon>
        <taxon>Gammaproteobacteria</taxon>
        <taxon>Lysobacterales</taxon>
        <taxon>Lysobacteraceae</taxon>
        <taxon>Arenimonas</taxon>
    </lineage>
</organism>
<evidence type="ECO:0000313" key="3">
    <source>
        <dbReference type="EMBL" id="PRH82890.1"/>
    </source>
</evidence>
<dbReference type="RefSeq" id="WP_106989798.1">
    <property type="nucleotide sequence ID" value="NZ_KZ679086.1"/>
</dbReference>
<feature type="compositionally biased region" description="Basic and acidic residues" evidence="1">
    <location>
        <begin position="78"/>
        <end position="116"/>
    </location>
</feature>
<feature type="signal peptide" evidence="2">
    <location>
        <begin position="1"/>
        <end position="18"/>
    </location>
</feature>
<feature type="chain" id="PRO_5015118062" description="DUF4124 domain-containing protein" evidence="2">
    <location>
        <begin position="19"/>
        <end position="161"/>
    </location>
</feature>
<dbReference type="AlphaFoldDB" id="A0A2P6MA77"/>
<evidence type="ECO:0000256" key="1">
    <source>
        <dbReference type="SAM" id="MobiDB-lite"/>
    </source>
</evidence>
<name>A0A2P6MA77_9GAMM</name>
<reference evidence="3 4" key="1">
    <citation type="submission" date="2018-03" db="EMBL/GenBank/DDBJ databases">
        <title>Arenimonas caeni sp. nov., isolated from activated sludge.</title>
        <authorList>
            <person name="Liu H."/>
        </authorList>
    </citation>
    <scope>NUCLEOTIDE SEQUENCE [LARGE SCALE GENOMIC DNA]</scope>
    <source>
        <strain evidence="4">z29</strain>
    </source>
</reference>
<protein>
    <recommendedName>
        <fullName evidence="5">DUF4124 domain-containing protein</fullName>
    </recommendedName>
</protein>
<dbReference type="EMBL" id="PVLF01000004">
    <property type="protein sequence ID" value="PRH82890.1"/>
    <property type="molecule type" value="Genomic_DNA"/>
</dbReference>
<sequence>MPKTAVPILILWSLGGLAAGPVAAESLYKCEGPGAAISIQSDPCPAGTTQVWKRDATPEPGPSAEELAARAAIADAEARRAAEEARAAEQARLAEAERREQEARRQAAEATGERPPTKSACTQAHDFSDAVLAKEFLRLTETQQADLRAWVVAQCADVYRS</sequence>
<dbReference type="Proteomes" id="UP000241736">
    <property type="component" value="Unassembled WGS sequence"/>
</dbReference>
<feature type="region of interest" description="Disordered" evidence="1">
    <location>
        <begin position="41"/>
        <end position="65"/>
    </location>
</feature>
<accession>A0A2P6MA77</accession>
<evidence type="ECO:0000313" key="4">
    <source>
        <dbReference type="Proteomes" id="UP000241736"/>
    </source>
</evidence>